<dbReference type="EMBL" id="VCGU01000001">
    <property type="protein sequence ID" value="TRY80345.1"/>
    <property type="molecule type" value="Genomic_DNA"/>
</dbReference>
<proteinExistence type="predicted"/>
<sequence length="189" mass="21576">MTTKSLELVIWWPLDAEFVILTPRGKVSGEELGLITVKAGRRLVELFIERPHFLRGGNIRLREQYSGIFPGDLDPTHSSHQMTSLKRTYKKIRHLVDVGCIFVDNGLKNDFDMLGSLCPRIKWLIRSTCSTCHLEVVILKFLAWYFLDKHIQKDCHNSNGDAGAALEFYRIYLDVKAQGTVEGRANQSL</sequence>
<dbReference type="AlphaFoldDB" id="A0A553PRQ3"/>
<dbReference type="GO" id="GO:0000932">
    <property type="term" value="C:P-body"/>
    <property type="evidence" value="ECO:0007669"/>
    <property type="project" value="TreeGrafter"/>
</dbReference>
<organism evidence="2 3">
    <name type="scientific">Tigriopus californicus</name>
    <name type="common">Marine copepod</name>
    <dbReference type="NCBI Taxonomy" id="6832"/>
    <lineage>
        <taxon>Eukaryota</taxon>
        <taxon>Metazoa</taxon>
        <taxon>Ecdysozoa</taxon>
        <taxon>Arthropoda</taxon>
        <taxon>Crustacea</taxon>
        <taxon>Multicrustacea</taxon>
        <taxon>Hexanauplia</taxon>
        <taxon>Copepoda</taxon>
        <taxon>Harpacticoida</taxon>
        <taxon>Harpacticidae</taxon>
        <taxon>Tigriopus</taxon>
    </lineage>
</organism>
<feature type="domain" description="Exonuclease" evidence="1">
    <location>
        <begin position="15"/>
        <end position="168"/>
    </location>
</feature>
<dbReference type="InterPro" id="IPR012337">
    <property type="entry name" value="RNaseH-like_sf"/>
</dbReference>
<accession>A0A553PRQ3</accession>
<dbReference type="GO" id="GO:0000289">
    <property type="term" value="P:nuclear-transcribed mRNA poly(A) tail shortening"/>
    <property type="evidence" value="ECO:0007669"/>
    <property type="project" value="TreeGrafter"/>
</dbReference>
<protein>
    <recommendedName>
        <fullName evidence="1">Exonuclease domain-containing protein</fullName>
    </recommendedName>
</protein>
<dbReference type="SUPFAM" id="SSF53098">
    <property type="entry name" value="Ribonuclease H-like"/>
    <property type="match status" value="1"/>
</dbReference>
<name>A0A553PRQ3_TIGCA</name>
<dbReference type="InterPro" id="IPR013520">
    <property type="entry name" value="Ribonucl_H"/>
</dbReference>
<dbReference type="Proteomes" id="UP000318571">
    <property type="component" value="Chromosome 12"/>
</dbReference>
<dbReference type="Pfam" id="PF00929">
    <property type="entry name" value="RNase_T"/>
    <property type="match status" value="1"/>
</dbReference>
<keyword evidence="3" id="KW-1185">Reference proteome</keyword>
<dbReference type="PANTHER" id="PTHR15728:SF0">
    <property type="entry name" value="PAN2-PAN3 DEADENYLATION COMPLEX CATALYTIC SUBUNIT PAN2"/>
    <property type="match status" value="1"/>
</dbReference>
<comment type="caution">
    <text evidence="2">The sequence shown here is derived from an EMBL/GenBank/DDBJ whole genome shotgun (WGS) entry which is preliminary data.</text>
</comment>
<dbReference type="GO" id="GO:0031251">
    <property type="term" value="C:PAN complex"/>
    <property type="evidence" value="ECO:0007669"/>
    <property type="project" value="TreeGrafter"/>
</dbReference>
<evidence type="ECO:0000313" key="3">
    <source>
        <dbReference type="Proteomes" id="UP000318571"/>
    </source>
</evidence>
<evidence type="ECO:0000259" key="1">
    <source>
        <dbReference type="Pfam" id="PF00929"/>
    </source>
</evidence>
<dbReference type="InterPro" id="IPR036397">
    <property type="entry name" value="RNaseH_sf"/>
</dbReference>
<dbReference type="PANTHER" id="PTHR15728">
    <property type="entry name" value="DEADENYLATION COMPLEX CATALYTIC SUBUNIT PAN2"/>
    <property type="match status" value="1"/>
</dbReference>
<dbReference type="InterPro" id="IPR050785">
    <property type="entry name" value="PAN2-PAN3_catalytic_subunit"/>
</dbReference>
<dbReference type="GO" id="GO:0004535">
    <property type="term" value="F:poly(A)-specific ribonuclease activity"/>
    <property type="evidence" value="ECO:0007669"/>
    <property type="project" value="TreeGrafter"/>
</dbReference>
<dbReference type="Gene3D" id="3.30.420.10">
    <property type="entry name" value="Ribonuclease H-like superfamily/Ribonuclease H"/>
    <property type="match status" value="1"/>
</dbReference>
<gene>
    <name evidence="2" type="ORF">TCAL_14505</name>
</gene>
<reference evidence="2 3" key="1">
    <citation type="journal article" date="2018" name="Nat. Ecol. Evol.">
        <title>Genomic signatures of mitonuclear coevolution across populations of Tigriopus californicus.</title>
        <authorList>
            <person name="Barreto F.S."/>
            <person name="Watson E.T."/>
            <person name="Lima T.G."/>
            <person name="Willett C.S."/>
            <person name="Edmands S."/>
            <person name="Li W."/>
            <person name="Burton R.S."/>
        </authorList>
    </citation>
    <scope>NUCLEOTIDE SEQUENCE [LARGE SCALE GENOMIC DNA]</scope>
    <source>
        <strain evidence="2 3">San Diego</strain>
    </source>
</reference>
<evidence type="ECO:0000313" key="2">
    <source>
        <dbReference type="EMBL" id="TRY80345.1"/>
    </source>
</evidence>
<dbReference type="GO" id="GO:0003676">
    <property type="term" value="F:nucleic acid binding"/>
    <property type="evidence" value="ECO:0007669"/>
    <property type="project" value="InterPro"/>
</dbReference>
<dbReference type="STRING" id="6832.A0A553PRQ3"/>